<comment type="caution">
    <text evidence="1">The sequence shown here is derived from an EMBL/GenBank/DDBJ whole genome shotgun (WGS) entry which is preliminary data.</text>
</comment>
<dbReference type="AlphaFoldDB" id="A0A562KBZ8"/>
<dbReference type="EMBL" id="VLKM01000010">
    <property type="protein sequence ID" value="TWH92939.1"/>
    <property type="molecule type" value="Genomic_DNA"/>
</dbReference>
<dbReference type="RefSeq" id="WP_133610780.1">
    <property type="nucleotide sequence ID" value="NZ_SNZC01000006.1"/>
</dbReference>
<keyword evidence="2" id="KW-1185">Reference proteome</keyword>
<accession>A0A562KBZ8</accession>
<dbReference type="Proteomes" id="UP000315312">
    <property type="component" value="Unassembled WGS sequence"/>
</dbReference>
<name>A0A562KBZ8_9FLAO</name>
<proteinExistence type="predicted"/>
<dbReference type="OrthoDB" id="1453160at2"/>
<reference evidence="1 2" key="1">
    <citation type="journal article" date="2015" name="Stand. Genomic Sci.">
        <title>Genomic Encyclopedia of Bacterial and Archaeal Type Strains, Phase III: the genomes of soil and plant-associated and newly described type strains.</title>
        <authorList>
            <person name="Whitman W.B."/>
            <person name="Woyke T."/>
            <person name="Klenk H.P."/>
            <person name="Zhou Y."/>
            <person name="Lilburn T.G."/>
            <person name="Beck B.J."/>
            <person name="De Vos P."/>
            <person name="Vandamme P."/>
            <person name="Eisen J.A."/>
            <person name="Garrity G."/>
            <person name="Hugenholtz P."/>
            <person name="Kyrpides N.C."/>
        </authorList>
    </citation>
    <scope>NUCLEOTIDE SEQUENCE [LARGE SCALE GENOMIC DNA]</scope>
    <source>
        <strain evidence="1 2">CGMCC 1.6844</strain>
    </source>
</reference>
<gene>
    <name evidence="1" type="ORF">IP97_02262</name>
</gene>
<organism evidence="1 2">
    <name type="scientific">Flavobacterium cheniae</name>
    <dbReference type="NCBI Taxonomy" id="295428"/>
    <lineage>
        <taxon>Bacteria</taxon>
        <taxon>Pseudomonadati</taxon>
        <taxon>Bacteroidota</taxon>
        <taxon>Flavobacteriia</taxon>
        <taxon>Flavobacteriales</taxon>
        <taxon>Flavobacteriaceae</taxon>
        <taxon>Flavobacterium</taxon>
    </lineage>
</organism>
<evidence type="ECO:0000313" key="1">
    <source>
        <dbReference type="EMBL" id="TWH92939.1"/>
    </source>
</evidence>
<protein>
    <submittedName>
        <fullName evidence="1">Uncharacterized protein</fullName>
    </submittedName>
</protein>
<sequence>MQKSITIIFLLIFNLTFGQDKVDPTESLISELKTELNEKSIANFFVVKRITYGTAYIPDLNDPNFCNPNGTYFTMYAFWKDGKDDYVKKFDNCGGFNSLKLSDSKISEFYLKNSESLKSDEVKSYQIKPDSIANGKIYKSISHRNHQPQRYFWFYINSEEFRNHFDKYDLTTEKDIPNLNYKSNNELSIVKLNAICEEIINDLNNKSLFNRQK</sequence>
<evidence type="ECO:0000313" key="2">
    <source>
        <dbReference type="Proteomes" id="UP000315312"/>
    </source>
</evidence>